<proteinExistence type="predicted"/>
<dbReference type="AlphaFoldDB" id="S2JKA4"/>
<evidence type="ECO:0000313" key="2">
    <source>
        <dbReference type="Proteomes" id="UP000014254"/>
    </source>
</evidence>
<accession>S2JKA4</accession>
<evidence type="ECO:0000313" key="1">
    <source>
        <dbReference type="EMBL" id="EPB88902.1"/>
    </source>
</evidence>
<dbReference type="Proteomes" id="UP000014254">
    <property type="component" value="Unassembled WGS sequence"/>
</dbReference>
<protein>
    <recommendedName>
        <fullName evidence="3">F-box domain-containing protein</fullName>
    </recommendedName>
</protein>
<dbReference type="InParanoid" id="S2JKA4"/>
<sequence>MLGFVSDQGQLSECRLVCKSWRRPAERCMLGQQITLKSNKAMPSLYDLLFDDPYKSSLIKYLHFDVPGSEFFIMFNELMYLAIAPNMKAIAGFVESHAFYNTMIETVDKSKLKFSKLKSMAHPKIHQFESINAFNFVSQSFII</sequence>
<evidence type="ECO:0008006" key="3">
    <source>
        <dbReference type="Google" id="ProtNLM"/>
    </source>
</evidence>
<reference evidence="2" key="1">
    <citation type="submission" date="2013-05" db="EMBL/GenBank/DDBJ databases">
        <title>The Genome sequence of Mucor circinelloides f. circinelloides 1006PhL.</title>
        <authorList>
            <consortium name="The Broad Institute Genomics Platform"/>
            <person name="Cuomo C."/>
            <person name="Earl A."/>
            <person name="Findley K."/>
            <person name="Lee S.C."/>
            <person name="Walker B."/>
            <person name="Young S."/>
            <person name="Zeng Q."/>
            <person name="Gargeya S."/>
            <person name="Fitzgerald M."/>
            <person name="Haas B."/>
            <person name="Abouelleil A."/>
            <person name="Allen A.W."/>
            <person name="Alvarado L."/>
            <person name="Arachchi H.M."/>
            <person name="Berlin A.M."/>
            <person name="Chapman S.B."/>
            <person name="Gainer-Dewar J."/>
            <person name="Goldberg J."/>
            <person name="Griggs A."/>
            <person name="Gujja S."/>
            <person name="Hansen M."/>
            <person name="Howarth C."/>
            <person name="Imamovic A."/>
            <person name="Ireland A."/>
            <person name="Larimer J."/>
            <person name="McCowan C."/>
            <person name="Murphy C."/>
            <person name="Pearson M."/>
            <person name="Poon T.W."/>
            <person name="Priest M."/>
            <person name="Roberts A."/>
            <person name="Saif S."/>
            <person name="Shea T."/>
            <person name="Sisk P."/>
            <person name="Sykes S."/>
            <person name="Wortman J."/>
            <person name="Nusbaum C."/>
            <person name="Birren B."/>
        </authorList>
    </citation>
    <scope>NUCLEOTIDE SEQUENCE [LARGE SCALE GENOMIC DNA]</scope>
    <source>
        <strain evidence="2">1006PhL</strain>
    </source>
</reference>
<organism evidence="1 2">
    <name type="scientific">Mucor circinelloides f. circinelloides (strain 1006PhL)</name>
    <name type="common">Mucormycosis agent</name>
    <name type="synonym">Calyptromyces circinelloides</name>
    <dbReference type="NCBI Taxonomy" id="1220926"/>
    <lineage>
        <taxon>Eukaryota</taxon>
        <taxon>Fungi</taxon>
        <taxon>Fungi incertae sedis</taxon>
        <taxon>Mucoromycota</taxon>
        <taxon>Mucoromycotina</taxon>
        <taxon>Mucoromycetes</taxon>
        <taxon>Mucorales</taxon>
        <taxon>Mucorineae</taxon>
        <taxon>Mucoraceae</taxon>
        <taxon>Mucor</taxon>
    </lineage>
</organism>
<keyword evidence="2" id="KW-1185">Reference proteome</keyword>
<dbReference type="EMBL" id="KE123943">
    <property type="protein sequence ID" value="EPB88902.1"/>
    <property type="molecule type" value="Genomic_DNA"/>
</dbReference>
<gene>
    <name evidence="1" type="ORF">HMPREF1544_04292</name>
</gene>
<name>S2JKA4_MUCC1</name>
<dbReference type="VEuPathDB" id="FungiDB:HMPREF1544_04292"/>
<dbReference type="OrthoDB" id="10340617at2759"/>